<accession>A0ABD1I7B6</accession>
<evidence type="ECO:0000259" key="2">
    <source>
        <dbReference type="Pfam" id="PF03732"/>
    </source>
</evidence>
<evidence type="ECO:0000256" key="1">
    <source>
        <dbReference type="SAM" id="MobiDB-lite"/>
    </source>
</evidence>
<dbReference type="Pfam" id="PF03732">
    <property type="entry name" value="Retrotrans_gag"/>
    <property type="match status" value="1"/>
</dbReference>
<comment type="caution">
    <text evidence="3">The sequence shown here is derived from an EMBL/GenBank/DDBJ whole genome shotgun (WGS) entry which is preliminary data.</text>
</comment>
<dbReference type="Proteomes" id="UP001567538">
    <property type="component" value="Unassembled WGS sequence"/>
</dbReference>
<feature type="domain" description="Retrotransposon gag" evidence="2">
    <location>
        <begin position="53"/>
        <end position="114"/>
    </location>
</feature>
<feature type="region of interest" description="Disordered" evidence="1">
    <location>
        <begin position="191"/>
        <end position="221"/>
    </location>
</feature>
<protein>
    <recommendedName>
        <fullName evidence="2">Retrotransposon gag domain-containing protein</fullName>
    </recommendedName>
</protein>
<gene>
    <name evidence="3" type="ORF">AAHA92_06938</name>
</gene>
<dbReference type="AlphaFoldDB" id="A0ABD1I7B6"/>
<reference evidence="3 4" key="1">
    <citation type="submission" date="2024-06" db="EMBL/GenBank/DDBJ databases">
        <title>A chromosome level genome sequence of Diviner's sage (Salvia divinorum).</title>
        <authorList>
            <person name="Ford S.A."/>
            <person name="Ro D.-K."/>
            <person name="Ness R.W."/>
            <person name="Phillips M.A."/>
        </authorList>
    </citation>
    <scope>NUCLEOTIDE SEQUENCE [LARGE SCALE GENOMIC DNA]</scope>
    <source>
        <strain evidence="3">SAF-2024a</strain>
        <tissue evidence="3">Leaf</tissue>
    </source>
</reference>
<dbReference type="EMBL" id="JBEAFC010000003">
    <property type="protein sequence ID" value="KAL1564619.1"/>
    <property type="molecule type" value="Genomic_DNA"/>
</dbReference>
<organism evidence="3 4">
    <name type="scientific">Salvia divinorum</name>
    <name type="common">Maria pastora</name>
    <name type="synonym">Diviner's sage</name>
    <dbReference type="NCBI Taxonomy" id="28513"/>
    <lineage>
        <taxon>Eukaryota</taxon>
        <taxon>Viridiplantae</taxon>
        <taxon>Streptophyta</taxon>
        <taxon>Embryophyta</taxon>
        <taxon>Tracheophyta</taxon>
        <taxon>Spermatophyta</taxon>
        <taxon>Magnoliopsida</taxon>
        <taxon>eudicotyledons</taxon>
        <taxon>Gunneridae</taxon>
        <taxon>Pentapetalae</taxon>
        <taxon>asterids</taxon>
        <taxon>lamiids</taxon>
        <taxon>Lamiales</taxon>
        <taxon>Lamiaceae</taxon>
        <taxon>Nepetoideae</taxon>
        <taxon>Mentheae</taxon>
        <taxon>Salviinae</taxon>
        <taxon>Salvia</taxon>
        <taxon>Salvia subgen. Calosphace</taxon>
    </lineage>
</organism>
<evidence type="ECO:0000313" key="3">
    <source>
        <dbReference type="EMBL" id="KAL1564619.1"/>
    </source>
</evidence>
<dbReference type="PANTHER" id="PTHR33223:SF11">
    <property type="entry name" value="ELEMENT PROTEIN, PUTATIVE-RELATED"/>
    <property type="match status" value="1"/>
</dbReference>
<proteinExistence type="predicted"/>
<dbReference type="PANTHER" id="PTHR33223">
    <property type="entry name" value="CCHC-TYPE DOMAIN-CONTAINING PROTEIN"/>
    <property type="match status" value="1"/>
</dbReference>
<evidence type="ECO:0000313" key="4">
    <source>
        <dbReference type="Proteomes" id="UP001567538"/>
    </source>
</evidence>
<feature type="region of interest" description="Disordered" evidence="1">
    <location>
        <begin position="257"/>
        <end position="303"/>
    </location>
</feature>
<sequence>MYWPLCLISTEDELIIRMNSSTNSASFVASRGDPLGQPKKIIDYDVDGFQICLLDYFFPATRTNTLKKEIQGATQEDDETLSQYWGRFKGMLDACPNNRMTEVEIYNNFYEGMTPECKDLVNSASGGDFSKLRVSEAKRILSRLINANKVYDSPRTTLLRRGTVNAASEQPEDKMEARMDKLEKAIISALEKTKQPTPTEKCQAPLGQEESWSDANQNQPASQAQIFRLEWRDHLVGQAEIPKGQTNWATEVKAKMPTGPAAISPTGGRASQQPPGGQALYGRYNQGHGASGNFHPQQGQGYNNYQYQQENSHFNQGPGYNQYASGSGQPFPRQQQKLVDDLVGDLLNTQQNLHSNIQANNDVVHKLQDAQREQKAARDMIAQQLSQIATSLNEMRGNEGRTPATVKTPGKKNISQIILRSEKAYEGPIMQTEHGESSSRGGIDGKLIKETGQGGENIELRREDIGGTASSMGQPIFSQSRQ</sequence>
<feature type="region of interest" description="Disordered" evidence="1">
    <location>
        <begin position="431"/>
        <end position="482"/>
    </location>
</feature>
<keyword evidence="4" id="KW-1185">Reference proteome</keyword>
<dbReference type="InterPro" id="IPR005162">
    <property type="entry name" value="Retrotrans_gag_dom"/>
</dbReference>
<name>A0ABD1I7B6_SALDI</name>
<feature type="compositionally biased region" description="Polar residues" evidence="1">
    <location>
        <begin position="468"/>
        <end position="482"/>
    </location>
</feature>